<protein>
    <submittedName>
        <fullName evidence="10">Sulfatase</fullName>
        <ecNumber evidence="10">2.7.-.-</ecNumber>
    </submittedName>
</protein>
<dbReference type="InterPro" id="IPR000917">
    <property type="entry name" value="Sulfatase_N"/>
</dbReference>
<feature type="transmembrane region" description="Helical" evidence="8">
    <location>
        <begin position="6"/>
        <end position="25"/>
    </location>
</feature>
<dbReference type="KEGG" id="adp:NCTC12871_00582"/>
<feature type="transmembrane region" description="Helical" evidence="8">
    <location>
        <begin position="30"/>
        <end position="48"/>
    </location>
</feature>
<dbReference type="SUPFAM" id="SSF53649">
    <property type="entry name" value="Alkaline phosphatase-like"/>
    <property type="match status" value="1"/>
</dbReference>
<dbReference type="CDD" id="cd16017">
    <property type="entry name" value="LptA"/>
    <property type="match status" value="1"/>
</dbReference>
<evidence type="ECO:0000256" key="5">
    <source>
        <dbReference type="ARBA" id="ARBA00022989"/>
    </source>
</evidence>
<keyword evidence="5 8" id="KW-1133">Transmembrane helix</keyword>
<evidence type="ECO:0000313" key="11">
    <source>
        <dbReference type="Proteomes" id="UP000279799"/>
    </source>
</evidence>
<evidence type="ECO:0000313" key="10">
    <source>
        <dbReference type="EMBL" id="VEJ09146.1"/>
    </source>
</evidence>
<evidence type="ECO:0000256" key="7">
    <source>
        <dbReference type="ARBA" id="ARBA00038481"/>
    </source>
</evidence>
<proteinExistence type="inferred from homology"/>
<feature type="transmembrane region" description="Helical" evidence="8">
    <location>
        <begin position="122"/>
        <end position="141"/>
    </location>
</feature>
<organism evidence="10 11">
    <name type="scientific">Actinobacillus delphinicola</name>
    <dbReference type="NCBI Taxonomy" id="51161"/>
    <lineage>
        <taxon>Bacteria</taxon>
        <taxon>Pseudomonadati</taxon>
        <taxon>Pseudomonadota</taxon>
        <taxon>Gammaproteobacteria</taxon>
        <taxon>Pasteurellales</taxon>
        <taxon>Pasteurellaceae</taxon>
        <taxon>Actinobacillus</taxon>
    </lineage>
</organism>
<dbReference type="RefSeq" id="WP_126598827.1">
    <property type="nucleotide sequence ID" value="NZ_LR134510.1"/>
</dbReference>
<dbReference type="EC" id="2.7.-.-" evidence="10"/>
<feature type="transmembrane region" description="Helical" evidence="8">
    <location>
        <begin position="83"/>
        <end position="101"/>
    </location>
</feature>
<evidence type="ECO:0000259" key="9">
    <source>
        <dbReference type="Pfam" id="PF00884"/>
    </source>
</evidence>
<dbReference type="GO" id="GO:0009244">
    <property type="term" value="P:lipopolysaccharide core region biosynthetic process"/>
    <property type="evidence" value="ECO:0007669"/>
    <property type="project" value="TreeGrafter"/>
</dbReference>
<evidence type="ECO:0000256" key="2">
    <source>
        <dbReference type="ARBA" id="ARBA00022475"/>
    </source>
</evidence>
<name>A0A448TTA2_9PAST</name>
<accession>A0A448TTA2</accession>
<evidence type="ECO:0000256" key="4">
    <source>
        <dbReference type="ARBA" id="ARBA00022692"/>
    </source>
</evidence>
<feature type="domain" description="Sulfatase N-terminal" evidence="9">
    <location>
        <begin position="207"/>
        <end position="502"/>
    </location>
</feature>
<dbReference type="EMBL" id="LR134510">
    <property type="protein sequence ID" value="VEJ09146.1"/>
    <property type="molecule type" value="Genomic_DNA"/>
</dbReference>
<keyword evidence="3 10" id="KW-0808">Transferase</keyword>
<dbReference type="OrthoDB" id="9786870at2"/>
<comment type="subcellular location">
    <subcellularLocation>
        <location evidence="1">Cell membrane</location>
        <topology evidence="1">Multi-pass membrane protein</topology>
    </subcellularLocation>
</comment>
<dbReference type="Gene3D" id="3.40.720.10">
    <property type="entry name" value="Alkaline Phosphatase, subunit A"/>
    <property type="match status" value="1"/>
</dbReference>
<evidence type="ECO:0000256" key="1">
    <source>
        <dbReference type="ARBA" id="ARBA00004651"/>
    </source>
</evidence>
<keyword evidence="4 8" id="KW-0812">Transmembrane</keyword>
<reference evidence="10 11" key="1">
    <citation type="submission" date="2018-12" db="EMBL/GenBank/DDBJ databases">
        <authorList>
            <consortium name="Pathogen Informatics"/>
        </authorList>
    </citation>
    <scope>NUCLEOTIDE SEQUENCE [LARGE SCALE GENOMIC DNA]</scope>
    <source>
        <strain evidence="10 11">NCTC12871</strain>
    </source>
</reference>
<sequence>MLIVPDRANFIGLFTIYFFYCGLFLLNRRIFAYTLFFISLFPLLYYPVSLHYSDLNSGVVAAFFETNVGESFAFLKNFSLEDFYFPIFYVICLYFTLRLAYAQPKPQDDTPKEVKNRKILTGILIFGGIVGSIALPIKYYFQHKNDPLDVQTLAPAWSLTYSNNNILRFYANLVDSTENYYADKKALEEAQNIKDPWVITSVKPKYQNYVLIIGESARRDYHHVFGFPLDDTPFLDKTNGYFNSAYISAAPATYHSLIKTLYQERIEKGHLNYAYNIITLAKAAGFETIWMSNQGAIGRFDTVASRLGAMSNQKYFTHKGGYNTENISDLKLLPYFKNALKQQNKDSKPRLFIFHLMGSHPDFCSRLDSDKEKIFNFKNKNLSCYVDTIHLTDHFIKQVVDLLKAQHQSYSLIYFSDHGLANSYSADAVADVDNLATVSLPNYASLTASQQKDSSMTHNGKFKQDYQVPFIKLSSDDTAHTMVHVPRSAHHFIQGFAEWLGISTPDLDQNYHFWSDIPDKNIEVFNLEKNVPYDTLLNDPYPGEKITTSTEKVMAKNK</sequence>
<dbReference type="Proteomes" id="UP000279799">
    <property type="component" value="Chromosome"/>
</dbReference>
<dbReference type="PANTHER" id="PTHR30443:SF4">
    <property type="entry name" value="PHOSPHOETHANOLAMINE TRANSFERASE OPGE-RELATED"/>
    <property type="match status" value="1"/>
</dbReference>
<dbReference type="InterPro" id="IPR040423">
    <property type="entry name" value="PEA_transferase"/>
</dbReference>
<dbReference type="InterPro" id="IPR017850">
    <property type="entry name" value="Alkaline_phosphatase_core_sf"/>
</dbReference>
<dbReference type="PANTHER" id="PTHR30443">
    <property type="entry name" value="INNER MEMBRANE PROTEIN"/>
    <property type="match status" value="1"/>
</dbReference>
<keyword evidence="6 8" id="KW-0472">Membrane</keyword>
<comment type="similarity">
    <text evidence="7">Belongs to the phosphoethanolamine transferase family.</text>
</comment>
<dbReference type="Pfam" id="PF00884">
    <property type="entry name" value="Sulfatase"/>
    <property type="match status" value="1"/>
</dbReference>
<dbReference type="InterPro" id="IPR058130">
    <property type="entry name" value="PEA_transf_C"/>
</dbReference>
<dbReference type="AlphaFoldDB" id="A0A448TTA2"/>
<evidence type="ECO:0000256" key="6">
    <source>
        <dbReference type="ARBA" id="ARBA00023136"/>
    </source>
</evidence>
<dbReference type="GO" id="GO:0005886">
    <property type="term" value="C:plasma membrane"/>
    <property type="evidence" value="ECO:0007669"/>
    <property type="project" value="UniProtKB-SubCell"/>
</dbReference>
<gene>
    <name evidence="10" type="primary">ybiP_2</name>
    <name evidence="10" type="ORF">NCTC12871_00582</name>
</gene>
<keyword evidence="11" id="KW-1185">Reference proteome</keyword>
<evidence type="ECO:0000256" key="3">
    <source>
        <dbReference type="ARBA" id="ARBA00022679"/>
    </source>
</evidence>
<evidence type="ECO:0000256" key="8">
    <source>
        <dbReference type="SAM" id="Phobius"/>
    </source>
</evidence>
<dbReference type="GO" id="GO:0016776">
    <property type="term" value="F:phosphotransferase activity, phosphate group as acceptor"/>
    <property type="evidence" value="ECO:0007669"/>
    <property type="project" value="TreeGrafter"/>
</dbReference>
<keyword evidence="2" id="KW-1003">Cell membrane</keyword>